<dbReference type="NCBIfam" id="TIGR02290">
    <property type="entry name" value="M3_fam_3"/>
    <property type="match status" value="1"/>
</dbReference>
<evidence type="ECO:0000256" key="4">
    <source>
        <dbReference type="ARBA" id="ARBA00022833"/>
    </source>
</evidence>
<dbReference type="KEGG" id="acae:HYG86_03370"/>
<keyword evidence="5 6" id="KW-0482">Metalloprotease</keyword>
<dbReference type="InterPro" id="IPR001333">
    <property type="entry name" value="Peptidase_M32_Taq"/>
</dbReference>
<dbReference type="GO" id="GO:0006508">
    <property type="term" value="P:proteolysis"/>
    <property type="evidence" value="ECO:0007669"/>
    <property type="project" value="UniProtKB-KW"/>
</dbReference>
<keyword evidence="2 6" id="KW-0479">Metal-binding</keyword>
<dbReference type="InterPro" id="IPR001567">
    <property type="entry name" value="Pept_M3A_M3B_dom"/>
</dbReference>
<dbReference type="SUPFAM" id="SSF55486">
    <property type="entry name" value="Metalloproteases ('zincins'), catalytic domain"/>
    <property type="match status" value="1"/>
</dbReference>
<name>A0A7G9W5B2_ALKCA</name>
<dbReference type="GO" id="GO:0046872">
    <property type="term" value="F:metal ion binding"/>
    <property type="evidence" value="ECO:0007669"/>
    <property type="project" value="UniProtKB-UniRule"/>
</dbReference>
<dbReference type="AlphaFoldDB" id="A0A7G9W5B2"/>
<evidence type="ECO:0000256" key="2">
    <source>
        <dbReference type="ARBA" id="ARBA00022723"/>
    </source>
</evidence>
<sequence length="590" mass="66965">MNMRWSLDSLYPGFESQEFANDFARLDDETTKIKQWTAEKLVNNENATEKLEEIIVLNTQYRKLFSRLFAFSSLSSSTDARDETALGYLEKLQVKSTELKAAQVQFEKWLGGLEKLAEIIEGSEVLKEHKFYLEEIAQGNKYLLSEKEEVLLAKMTATGSQAWSKLQDKVSSTLLVDINVNGEKKSLPLPVVRNMAHSKDPEVRKTAFDAEIASYKKIEEASAAALNGIKGEVITVAKVRGFKSPLEKTLIDSRMDQDTLDAMLTAMKESLPSFHKYFRRKGEMLGHNNGLPFYELFAPVGEVNMEYSYDEARAFIVKQFKTFSDRLADFTDEVFEKQWIDAEIRDGKRGGAFCSNLQTIKESRILTNYSGSLGSVTTLAHELGHAYHGYCLNDESILNTSYPMPLAETASIFNEAIVMNAALKQANDVEKLTILEDQISSAGQVIVDILSRYLFETELFKIREDHSLSVNELKEIMLEAQKQAYGSGLDHDQLHPYMWLNKPHYYSAGRNFYNFPYAFGLLFAKGLYAEYLKRGEEFVGLYDQLLSVTGKMTIKEVAATIGIDVTTPDFWRSSLKLIEEDIEEFIKLSK</sequence>
<dbReference type="Gene3D" id="1.10.1370.20">
    <property type="entry name" value="Oligoendopeptidase f, C-terminal domain"/>
    <property type="match status" value="1"/>
</dbReference>
<keyword evidence="10" id="KW-1185">Reference proteome</keyword>
<evidence type="ECO:0000256" key="1">
    <source>
        <dbReference type="ARBA" id="ARBA00022670"/>
    </source>
</evidence>
<evidence type="ECO:0000313" key="9">
    <source>
        <dbReference type="EMBL" id="QNO13874.1"/>
    </source>
</evidence>
<evidence type="ECO:0000313" key="10">
    <source>
        <dbReference type="Proteomes" id="UP000516160"/>
    </source>
</evidence>
<dbReference type="Pfam" id="PF01432">
    <property type="entry name" value="Peptidase_M3"/>
    <property type="match status" value="1"/>
</dbReference>
<dbReference type="GO" id="GO:0004222">
    <property type="term" value="F:metalloendopeptidase activity"/>
    <property type="evidence" value="ECO:0007669"/>
    <property type="project" value="InterPro"/>
</dbReference>
<dbReference type="Gene3D" id="1.20.140.70">
    <property type="entry name" value="Oligopeptidase f, N-terminal domain"/>
    <property type="match status" value="1"/>
</dbReference>
<organism evidence="9 10">
    <name type="scientific">Alkalicella caledoniensis</name>
    <dbReference type="NCBI Taxonomy" id="2731377"/>
    <lineage>
        <taxon>Bacteria</taxon>
        <taxon>Bacillati</taxon>
        <taxon>Bacillota</taxon>
        <taxon>Clostridia</taxon>
        <taxon>Eubacteriales</taxon>
        <taxon>Proteinivoracaceae</taxon>
        <taxon>Alkalicella</taxon>
    </lineage>
</organism>
<evidence type="ECO:0000256" key="3">
    <source>
        <dbReference type="ARBA" id="ARBA00022801"/>
    </source>
</evidence>
<evidence type="ECO:0000259" key="7">
    <source>
        <dbReference type="Pfam" id="PF01432"/>
    </source>
</evidence>
<dbReference type="InterPro" id="IPR011977">
    <property type="entry name" value="Pept_M3B_clade3"/>
</dbReference>
<evidence type="ECO:0000256" key="5">
    <source>
        <dbReference type="ARBA" id="ARBA00023049"/>
    </source>
</evidence>
<dbReference type="Pfam" id="PF08439">
    <property type="entry name" value="Peptidase_M3_N"/>
    <property type="match status" value="1"/>
</dbReference>
<dbReference type="InterPro" id="IPR034006">
    <property type="entry name" value="M3B_PepF_2"/>
</dbReference>
<dbReference type="RefSeq" id="WP_213167537.1">
    <property type="nucleotide sequence ID" value="NZ_CP058559.1"/>
</dbReference>
<keyword evidence="3 6" id="KW-0378">Hydrolase</keyword>
<dbReference type="PANTHER" id="PTHR34217">
    <property type="entry name" value="METAL-DEPENDENT CARBOXYPEPTIDASE"/>
    <property type="match status" value="1"/>
</dbReference>
<proteinExistence type="inferred from homology"/>
<protein>
    <submittedName>
        <fullName evidence="9">M3 family oligoendopeptidase</fullName>
    </submittedName>
</protein>
<dbReference type="InterPro" id="IPR042088">
    <property type="entry name" value="OligoPept_F_C"/>
</dbReference>
<dbReference type="GO" id="GO:0004181">
    <property type="term" value="F:metallocarboxypeptidase activity"/>
    <property type="evidence" value="ECO:0007669"/>
    <property type="project" value="InterPro"/>
</dbReference>
<dbReference type="CDD" id="cd09607">
    <property type="entry name" value="M3B_PepF"/>
    <property type="match status" value="1"/>
</dbReference>
<dbReference type="Proteomes" id="UP000516160">
    <property type="component" value="Chromosome"/>
</dbReference>
<evidence type="ECO:0000256" key="6">
    <source>
        <dbReference type="RuleBase" id="RU003435"/>
    </source>
</evidence>
<comment type="cofactor">
    <cofactor evidence="6">
        <name>Zn(2+)</name>
        <dbReference type="ChEBI" id="CHEBI:29105"/>
    </cofactor>
    <text evidence="6">Binds 1 zinc ion.</text>
</comment>
<keyword evidence="4 6" id="KW-0862">Zinc</keyword>
<gene>
    <name evidence="9" type="ORF">HYG86_03370</name>
</gene>
<reference evidence="9 10" key="1">
    <citation type="submission" date="2020-07" db="EMBL/GenBank/DDBJ databases">
        <title>Alkalicella. sp. LB2 genome.</title>
        <authorList>
            <person name="Postec A."/>
            <person name="Quemeneur M."/>
        </authorList>
    </citation>
    <scope>NUCLEOTIDE SEQUENCE [LARGE SCALE GENOMIC DNA]</scope>
    <source>
        <strain evidence="9 10">LB2</strain>
    </source>
</reference>
<evidence type="ECO:0000259" key="8">
    <source>
        <dbReference type="Pfam" id="PF08439"/>
    </source>
</evidence>
<dbReference type="PANTHER" id="PTHR34217:SF1">
    <property type="entry name" value="CARBOXYPEPTIDASE 1"/>
    <property type="match status" value="1"/>
</dbReference>
<keyword evidence="1 6" id="KW-0645">Protease</keyword>
<dbReference type="InterPro" id="IPR013647">
    <property type="entry name" value="OligopepF_N_dom"/>
</dbReference>
<accession>A0A7G9W5B2</accession>
<feature type="domain" description="Peptidase M3A/M3B catalytic" evidence="7">
    <location>
        <begin position="195"/>
        <end position="576"/>
    </location>
</feature>
<dbReference type="EMBL" id="CP058559">
    <property type="protein sequence ID" value="QNO13874.1"/>
    <property type="molecule type" value="Genomic_DNA"/>
</dbReference>
<feature type="domain" description="Oligopeptidase F N-terminal" evidence="8">
    <location>
        <begin position="114"/>
        <end position="173"/>
    </location>
</feature>
<comment type="similarity">
    <text evidence="6">Belongs to the peptidase M3 family.</text>
</comment>